<feature type="compositionally biased region" description="Low complexity" evidence="9">
    <location>
        <begin position="37"/>
        <end position="56"/>
    </location>
</feature>
<dbReference type="InterPro" id="IPR005548">
    <property type="entry name" value="Cell_div_FtsQ/DivIB_C"/>
</dbReference>
<keyword evidence="7 8" id="KW-0131">Cell cycle</keyword>
<dbReference type="InterPro" id="IPR050487">
    <property type="entry name" value="FtsQ_DivIB"/>
</dbReference>
<evidence type="ECO:0000256" key="8">
    <source>
        <dbReference type="HAMAP-Rule" id="MF_00911"/>
    </source>
</evidence>
<dbReference type="EMBL" id="QOIM01000038">
    <property type="protein sequence ID" value="RCG16588.1"/>
    <property type="molecule type" value="Genomic_DNA"/>
</dbReference>
<keyword evidence="6 8" id="KW-0472">Membrane</keyword>
<dbReference type="HAMAP" id="MF_00911">
    <property type="entry name" value="FtsQ_subfam"/>
    <property type="match status" value="1"/>
</dbReference>
<dbReference type="Proteomes" id="UP000253507">
    <property type="component" value="Unassembled WGS sequence"/>
</dbReference>
<feature type="domain" description="POTRA" evidence="10">
    <location>
        <begin position="114"/>
        <end position="183"/>
    </location>
</feature>
<dbReference type="Pfam" id="PF03799">
    <property type="entry name" value="FtsQ_DivIB_C"/>
    <property type="match status" value="1"/>
</dbReference>
<evidence type="ECO:0000256" key="5">
    <source>
        <dbReference type="ARBA" id="ARBA00022989"/>
    </source>
</evidence>
<evidence type="ECO:0000256" key="9">
    <source>
        <dbReference type="SAM" id="MobiDB-lite"/>
    </source>
</evidence>
<evidence type="ECO:0000259" key="10">
    <source>
        <dbReference type="PROSITE" id="PS51779"/>
    </source>
</evidence>
<dbReference type="InterPro" id="IPR034746">
    <property type="entry name" value="POTRA"/>
</dbReference>
<comment type="caution">
    <text evidence="11">The sequence shown here is derived from an EMBL/GenBank/DDBJ whole genome shotgun (WGS) entry which is preliminary data.</text>
</comment>
<protein>
    <recommendedName>
        <fullName evidence="8">Cell division protein FtsQ</fullName>
    </recommendedName>
</protein>
<dbReference type="AlphaFoldDB" id="A0A367EET7"/>
<dbReference type="RefSeq" id="WP_114017174.1">
    <property type="nucleotide sequence ID" value="NZ_QOIM01000038.1"/>
</dbReference>
<evidence type="ECO:0000256" key="6">
    <source>
        <dbReference type="ARBA" id="ARBA00023136"/>
    </source>
</evidence>
<gene>
    <name evidence="8" type="primary">ftsQ</name>
    <name evidence="11" type="ORF">DQ392_20920</name>
</gene>
<proteinExistence type="inferred from homology"/>
<comment type="subcellular location">
    <subcellularLocation>
        <location evidence="8">Cell membrane</location>
        <topology evidence="8">Single-pass type II membrane protein</topology>
    </subcellularLocation>
    <subcellularLocation>
        <location evidence="1">Membrane</location>
    </subcellularLocation>
    <text evidence="8">Localizes to the division septum.</text>
</comment>
<sequence>MVRAARTAKAAQAEQANGRAEAAAARPRARTAETEGARAGARPAPGAGARGARASGSGSGYGPGSEPGGRPQGPLRRARLGARVPRRRTLVLALALALPLGGFGTWVLYGSPWLRAENVSVDGTRALSRSEVTRAAAVPLGEPLMSVDKGAVQRRVRAALPRVREVVAERDWPHGITVTVTERRPELVMENAGKYVEVDAEGVRFATDDKPPKGVPLLAVEPKKEAAERYFSARRLRKEAARVATSLPDAVQDATRQVRVRSYDDITVRLTGDRTVRWGSAERGKAKAAALAALLKAAEDATHFDVTVPSAPAASGG</sequence>
<dbReference type="GO" id="GO:0090529">
    <property type="term" value="P:cell septum assembly"/>
    <property type="evidence" value="ECO:0007669"/>
    <property type="project" value="InterPro"/>
</dbReference>
<dbReference type="InterPro" id="IPR026579">
    <property type="entry name" value="FtsQ"/>
</dbReference>
<reference evidence="11 12" key="1">
    <citation type="submission" date="2018-06" db="EMBL/GenBank/DDBJ databases">
        <title>Streptomyces reniochalinae sp. nov. and Streptomyces diacarnus sp. nov. from marine sponges.</title>
        <authorList>
            <person name="Li L."/>
        </authorList>
    </citation>
    <scope>NUCLEOTIDE SEQUENCE [LARGE SCALE GENOMIC DNA]</scope>
    <source>
        <strain evidence="11 12">LHW50302</strain>
    </source>
</reference>
<dbReference type="GO" id="GO:0032153">
    <property type="term" value="C:cell division site"/>
    <property type="evidence" value="ECO:0007669"/>
    <property type="project" value="UniProtKB-UniRule"/>
</dbReference>
<dbReference type="PROSITE" id="PS51779">
    <property type="entry name" value="POTRA"/>
    <property type="match status" value="1"/>
</dbReference>
<keyword evidence="2 8" id="KW-1003">Cell membrane</keyword>
<dbReference type="Gene3D" id="3.10.20.310">
    <property type="entry name" value="membrane protein fhac"/>
    <property type="match status" value="1"/>
</dbReference>
<name>A0A367EET7_9ACTN</name>
<organism evidence="11 12">
    <name type="scientific">Streptomyces reniochalinae</name>
    <dbReference type="NCBI Taxonomy" id="2250578"/>
    <lineage>
        <taxon>Bacteria</taxon>
        <taxon>Bacillati</taxon>
        <taxon>Actinomycetota</taxon>
        <taxon>Actinomycetes</taxon>
        <taxon>Kitasatosporales</taxon>
        <taxon>Streptomycetaceae</taxon>
        <taxon>Streptomyces</taxon>
    </lineage>
</organism>
<comment type="similarity">
    <text evidence="8">Belongs to the FtsQ/DivIB family. FtsQ subfamily.</text>
</comment>
<feature type="region of interest" description="Disordered" evidence="9">
    <location>
        <begin position="1"/>
        <end position="76"/>
    </location>
</feature>
<dbReference type="GO" id="GO:0043093">
    <property type="term" value="P:FtsZ-dependent cytokinesis"/>
    <property type="evidence" value="ECO:0007669"/>
    <property type="project" value="UniProtKB-UniRule"/>
</dbReference>
<evidence type="ECO:0000256" key="1">
    <source>
        <dbReference type="ARBA" id="ARBA00004370"/>
    </source>
</evidence>
<evidence type="ECO:0000313" key="11">
    <source>
        <dbReference type="EMBL" id="RCG16588.1"/>
    </source>
</evidence>
<dbReference type="InterPro" id="IPR013685">
    <property type="entry name" value="POTRA_FtsQ_type"/>
</dbReference>
<dbReference type="GO" id="GO:0005886">
    <property type="term" value="C:plasma membrane"/>
    <property type="evidence" value="ECO:0007669"/>
    <property type="project" value="UniProtKB-SubCell"/>
</dbReference>
<keyword evidence="4 8" id="KW-0812">Transmembrane</keyword>
<feature type="compositionally biased region" description="Gly residues" evidence="9">
    <location>
        <begin position="57"/>
        <end position="71"/>
    </location>
</feature>
<evidence type="ECO:0000256" key="7">
    <source>
        <dbReference type="ARBA" id="ARBA00023306"/>
    </source>
</evidence>
<evidence type="ECO:0000256" key="4">
    <source>
        <dbReference type="ARBA" id="ARBA00022692"/>
    </source>
</evidence>
<comment type="function">
    <text evidence="8">Essential cell division protein.</text>
</comment>
<keyword evidence="5 8" id="KW-1133">Transmembrane helix</keyword>
<feature type="compositionally biased region" description="Low complexity" evidence="9">
    <location>
        <begin position="1"/>
        <end position="26"/>
    </location>
</feature>
<evidence type="ECO:0000256" key="3">
    <source>
        <dbReference type="ARBA" id="ARBA00022618"/>
    </source>
</evidence>
<dbReference type="PANTHER" id="PTHR37820">
    <property type="entry name" value="CELL DIVISION PROTEIN DIVIB"/>
    <property type="match status" value="1"/>
</dbReference>
<accession>A0A367EET7</accession>
<evidence type="ECO:0000313" key="12">
    <source>
        <dbReference type="Proteomes" id="UP000253507"/>
    </source>
</evidence>
<evidence type="ECO:0000256" key="2">
    <source>
        <dbReference type="ARBA" id="ARBA00022475"/>
    </source>
</evidence>
<dbReference type="PANTHER" id="PTHR37820:SF1">
    <property type="entry name" value="CELL DIVISION PROTEIN FTSQ"/>
    <property type="match status" value="1"/>
</dbReference>
<dbReference type="OrthoDB" id="9790760at2"/>
<keyword evidence="3 8" id="KW-0132">Cell division</keyword>
<keyword evidence="12" id="KW-1185">Reference proteome</keyword>
<dbReference type="Pfam" id="PF08478">
    <property type="entry name" value="POTRA_1"/>
    <property type="match status" value="1"/>
</dbReference>
<feature type="transmembrane region" description="Helical" evidence="8">
    <location>
        <begin position="89"/>
        <end position="109"/>
    </location>
</feature>